<evidence type="ECO:0000256" key="1">
    <source>
        <dbReference type="SAM" id="MobiDB-lite"/>
    </source>
</evidence>
<name>A0A3N0GHI8_9ACTN</name>
<proteinExistence type="predicted"/>
<dbReference type="EMBL" id="RJSF01000047">
    <property type="protein sequence ID" value="RNM11666.1"/>
    <property type="molecule type" value="Genomic_DNA"/>
</dbReference>
<organism evidence="2 3">
    <name type="scientific">Nocardioides pocheonensis</name>
    <dbReference type="NCBI Taxonomy" id="661485"/>
    <lineage>
        <taxon>Bacteria</taxon>
        <taxon>Bacillati</taxon>
        <taxon>Actinomycetota</taxon>
        <taxon>Actinomycetes</taxon>
        <taxon>Propionibacteriales</taxon>
        <taxon>Nocardioidaceae</taxon>
        <taxon>Nocardioides</taxon>
    </lineage>
</organism>
<keyword evidence="3" id="KW-1185">Reference proteome</keyword>
<accession>A0A3N0GHI8</accession>
<evidence type="ECO:0000313" key="3">
    <source>
        <dbReference type="Proteomes" id="UP000279994"/>
    </source>
</evidence>
<dbReference type="InterPro" id="IPR009097">
    <property type="entry name" value="Cyclic_Pdiesterase"/>
</dbReference>
<dbReference type="OrthoDB" id="3788577at2"/>
<protein>
    <recommendedName>
        <fullName evidence="4">2'-5' RNA ligase family protein</fullName>
    </recommendedName>
</protein>
<reference evidence="2 3" key="1">
    <citation type="submission" date="2018-11" db="EMBL/GenBank/DDBJ databases">
        <authorList>
            <person name="Li F."/>
        </authorList>
    </citation>
    <scope>NUCLEOTIDE SEQUENCE [LARGE SCALE GENOMIC DNA]</scope>
    <source>
        <strain evidence="2 3">Gsoil 818</strain>
    </source>
</reference>
<gene>
    <name evidence="2" type="ORF">EFL26_21115</name>
</gene>
<sequence length="214" mass="23412">MLVHGAIIPPRAAVEAVDAVVRSIRVPVEPVAEPTGSKGIRGRFGRHRADAEPPPEPPAMLEHVRVEDMQFPITGFGNLTTHDTHRVTESIKAAAADWHPVTLRFAGGTALDFPGDWSVWAKVEGDLDEVFAMARSVPQSVEGLGFFVDRRKFRPMMSVAKVTPATTGPFLEKVVAALDAFRGEEWTAEISLLKETFVGGRPQLVEFERIGPRP</sequence>
<evidence type="ECO:0000313" key="2">
    <source>
        <dbReference type="EMBL" id="RNM11666.1"/>
    </source>
</evidence>
<dbReference type="RefSeq" id="WP_123224896.1">
    <property type="nucleotide sequence ID" value="NZ_RJSF01000047.1"/>
</dbReference>
<feature type="region of interest" description="Disordered" evidence="1">
    <location>
        <begin position="35"/>
        <end position="58"/>
    </location>
</feature>
<dbReference type="Gene3D" id="3.90.1140.10">
    <property type="entry name" value="Cyclic phosphodiesterase"/>
    <property type="match status" value="1"/>
</dbReference>
<dbReference type="Proteomes" id="UP000279994">
    <property type="component" value="Unassembled WGS sequence"/>
</dbReference>
<dbReference type="SUPFAM" id="SSF55144">
    <property type="entry name" value="LigT-like"/>
    <property type="match status" value="1"/>
</dbReference>
<dbReference type="AlphaFoldDB" id="A0A3N0GHI8"/>
<evidence type="ECO:0008006" key="4">
    <source>
        <dbReference type="Google" id="ProtNLM"/>
    </source>
</evidence>
<comment type="caution">
    <text evidence="2">The sequence shown here is derived from an EMBL/GenBank/DDBJ whole genome shotgun (WGS) entry which is preliminary data.</text>
</comment>